<dbReference type="RefSeq" id="WP_303548778.1">
    <property type="nucleotide sequence ID" value="NZ_JAUOPG010000002.1"/>
</dbReference>
<keyword evidence="1" id="KW-0472">Membrane</keyword>
<organism evidence="2 3">
    <name type="scientific">Neptunomonas phycophila</name>
    <dbReference type="NCBI Taxonomy" id="1572645"/>
    <lineage>
        <taxon>Bacteria</taxon>
        <taxon>Pseudomonadati</taxon>
        <taxon>Pseudomonadota</taxon>
        <taxon>Gammaproteobacteria</taxon>
        <taxon>Oceanospirillales</taxon>
        <taxon>Oceanospirillaceae</taxon>
        <taxon>Neptunomonas</taxon>
    </lineage>
</organism>
<feature type="transmembrane region" description="Helical" evidence="1">
    <location>
        <begin position="84"/>
        <end position="105"/>
    </location>
</feature>
<feature type="transmembrane region" description="Helical" evidence="1">
    <location>
        <begin position="134"/>
        <end position="158"/>
    </location>
</feature>
<evidence type="ECO:0000256" key="1">
    <source>
        <dbReference type="SAM" id="Phobius"/>
    </source>
</evidence>
<proteinExistence type="predicted"/>
<protein>
    <submittedName>
        <fullName evidence="2">Uncharacterized protein</fullName>
    </submittedName>
</protein>
<feature type="transmembrane region" description="Helical" evidence="1">
    <location>
        <begin position="35"/>
        <end position="53"/>
    </location>
</feature>
<comment type="caution">
    <text evidence="2">The sequence shown here is derived from an EMBL/GenBank/DDBJ whole genome shotgun (WGS) entry which is preliminary data.</text>
</comment>
<dbReference type="Proteomes" id="UP001169862">
    <property type="component" value="Unassembled WGS sequence"/>
</dbReference>
<evidence type="ECO:0000313" key="2">
    <source>
        <dbReference type="EMBL" id="MDO6452771.1"/>
    </source>
</evidence>
<name>A0AAW7XEA7_9GAMM</name>
<evidence type="ECO:0000313" key="3">
    <source>
        <dbReference type="Proteomes" id="UP001169862"/>
    </source>
</evidence>
<reference evidence="2" key="1">
    <citation type="submission" date="2023-07" db="EMBL/GenBank/DDBJ databases">
        <title>Genome content predicts the carbon catabolic preferences of heterotrophic bacteria.</title>
        <authorList>
            <person name="Gralka M."/>
        </authorList>
    </citation>
    <scope>NUCLEOTIDE SEQUENCE</scope>
    <source>
        <strain evidence="2">I2M16</strain>
    </source>
</reference>
<accession>A0AAW7XEA7</accession>
<dbReference type="AlphaFoldDB" id="A0AAW7XEA7"/>
<dbReference type="EMBL" id="JAUOPG010000002">
    <property type="protein sequence ID" value="MDO6452771.1"/>
    <property type="molecule type" value="Genomic_DNA"/>
</dbReference>
<keyword evidence="1" id="KW-1133">Transmembrane helix</keyword>
<keyword evidence="1" id="KW-0812">Transmembrane</keyword>
<feature type="transmembrane region" description="Helical" evidence="1">
    <location>
        <begin position="12"/>
        <end position="29"/>
    </location>
</feature>
<gene>
    <name evidence="2" type="ORF">Q4490_04255</name>
</gene>
<sequence>MAISITPSYSKFFFHATAVVVLVQAIYFYNSLVGWIHLPLLVLFMMVVDVYKFERRDIKLEMLTLLSFSLLAVITIFMEKIGSVGLYIANMLLLVICLQCILLVYKTFNLFGSDEEFSFINDANKKIANNKKMFMPIFLIIVQVCLVCVAVLVVLRIIKS</sequence>